<evidence type="ECO:0000256" key="3">
    <source>
        <dbReference type="ARBA" id="ARBA00022692"/>
    </source>
</evidence>
<dbReference type="CDD" id="cd06173">
    <property type="entry name" value="MFS_MefA_like"/>
    <property type="match status" value="1"/>
</dbReference>
<dbReference type="RefSeq" id="WP_102167023.1">
    <property type="nucleotide sequence ID" value="NZ_CP136964.1"/>
</dbReference>
<evidence type="ECO:0000256" key="5">
    <source>
        <dbReference type="ARBA" id="ARBA00023136"/>
    </source>
</evidence>
<organism evidence="7 8">
    <name type="scientific">Nosocomiicoccus massiliensis</name>
    <dbReference type="NCBI Taxonomy" id="1232430"/>
    <lineage>
        <taxon>Bacteria</taxon>
        <taxon>Bacillati</taxon>
        <taxon>Bacillota</taxon>
        <taxon>Bacilli</taxon>
        <taxon>Bacillales</taxon>
        <taxon>Staphylococcaceae</taxon>
        <taxon>Nosocomiicoccus</taxon>
    </lineage>
</organism>
<gene>
    <name evidence="7" type="ORF">CJ229_005910</name>
</gene>
<feature type="transmembrane region" description="Helical" evidence="6">
    <location>
        <begin position="164"/>
        <end position="184"/>
    </location>
</feature>
<feature type="transmembrane region" description="Helical" evidence="6">
    <location>
        <begin position="319"/>
        <end position="339"/>
    </location>
</feature>
<dbReference type="Pfam" id="PF07690">
    <property type="entry name" value="MFS_1"/>
    <property type="match status" value="1"/>
</dbReference>
<dbReference type="InterPro" id="IPR011701">
    <property type="entry name" value="MFS"/>
</dbReference>
<dbReference type="PANTHER" id="PTHR23513">
    <property type="entry name" value="INTEGRAL MEMBRANE EFFLUX PROTEIN-RELATED"/>
    <property type="match status" value="1"/>
</dbReference>
<dbReference type="SUPFAM" id="SSF103473">
    <property type="entry name" value="MFS general substrate transporter"/>
    <property type="match status" value="1"/>
</dbReference>
<dbReference type="GO" id="GO:0022857">
    <property type="term" value="F:transmembrane transporter activity"/>
    <property type="evidence" value="ECO:0007669"/>
    <property type="project" value="InterPro"/>
</dbReference>
<feature type="transmembrane region" description="Helical" evidence="6">
    <location>
        <begin position="103"/>
        <end position="127"/>
    </location>
</feature>
<proteinExistence type="predicted"/>
<evidence type="ECO:0000256" key="1">
    <source>
        <dbReference type="ARBA" id="ARBA00004651"/>
    </source>
</evidence>
<accession>A0AAF0YNA3</accession>
<name>A0AAF0YNA3_9STAP</name>
<comment type="subcellular location">
    <subcellularLocation>
        <location evidence="1">Cell membrane</location>
        <topology evidence="1">Multi-pass membrane protein</topology>
    </subcellularLocation>
</comment>
<keyword evidence="5 6" id="KW-0472">Membrane</keyword>
<dbReference type="GO" id="GO:0005886">
    <property type="term" value="C:plasma membrane"/>
    <property type="evidence" value="ECO:0007669"/>
    <property type="project" value="UniProtKB-SubCell"/>
</dbReference>
<evidence type="ECO:0000256" key="4">
    <source>
        <dbReference type="ARBA" id="ARBA00022989"/>
    </source>
</evidence>
<evidence type="ECO:0000313" key="7">
    <source>
        <dbReference type="EMBL" id="WOS95626.1"/>
    </source>
</evidence>
<dbReference type="Proteomes" id="UP000243626">
    <property type="component" value="Chromosome"/>
</dbReference>
<keyword evidence="4 6" id="KW-1133">Transmembrane helix</keyword>
<feature type="transmembrane region" description="Helical" evidence="6">
    <location>
        <begin position="76"/>
        <end position="97"/>
    </location>
</feature>
<feature type="transmembrane region" description="Helical" evidence="6">
    <location>
        <begin position="293"/>
        <end position="313"/>
    </location>
</feature>
<feature type="transmembrane region" description="Helical" evidence="6">
    <location>
        <begin position="386"/>
        <end position="406"/>
    </location>
</feature>
<dbReference type="PANTHER" id="PTHR23513:SF6">
    <property type="entry name" value="MAJOR FACILITATOR SUPERFAMILY ASSOCIATED DOMAIN-CONTAINING PROTEIN"/>
    <property type="match status" value="1"/>
</dbReference>
<feature type="transmembrane region" description="Helical" evidence="6">
    <location>
        <begin position="12"/>
        <end position="38"/>
    </location>
</feature>
<protein>
    <submittedName>
        <fullName evidence="7">MFS transporter</fullName>
    </submittedName>
</protein>
<feature type="transmembrane region" description="Helical" evidence="6">
    <location>
        <begin position="359"/>
        <end position="380"/>
    </location>
</feature>
<reference evidence="8" key="1">
    <citation type="submission" date="2017-09" db="EMBL/GenBank/DDBJ databases">
        <title>Bacterial strain isolated from the female urinary microbiota.</title>
        <authorList>
            <person name="Thomas-White K."/>
            <person name="Kumar N."/>
            <person name="Forster S."/>
            <person name="Putonti C."/>
            <person name="Lawley T."/>
            <person name="Wolfe A.J."/>
        </authorList>
    </citation>
    <scope>NUCLEOTIDE SEQUENCE [LARGE SCALE GENOMIC DNA]</scope>
    <source>
        <strain evidence="8">UMB0959</strain>
    </source>
</reference>
<dbReference type="InterPro" id="IPR036259">
    <property type="entry name" value="MFS_trans_sf"/>
</dbReference>
<dbReference type="AlphaFoldDB" id="A0AAF0YNA3"/>
<sequence length="426" mass="47640">MTKEGFWNKNLILYLLSRAFLAFGSNTYTFAVSFYIMYYTGSAIYSSINLIIFTLISLLFLPVAGVISDSRNKKSIIILGEALDPLILIGLLVYTYYFGFNLVALYITTALLTITGSFVGNAFQSAITALFNVDKVQKVYGYSSILTESASLLGPIIAGALIGIFSFEIMIMIFIVFNIIALSFDFNLKFKQQNQIEEKNEEISSIKQFFKDVSGGIQYIKESSILKMIIVYLFFINFVTTTISILPAKMLINILELNSTLVGFCYAALSSVGTILGGMIISTVKVFEKPLSIAKIFSILFAIIIALLPLPIYLELSDIGNTILISLLFILITLTVQFVNTPIMSYYQTTIDDSMKGRVFSLISVFSMMTMPIGFFIFGLLYDLELYFVVNIFAGVLTLIVTIFLLKTNIINEANDDYQLEIQKEK</sequence>
<feature type="transmembrane region" description="Helical" evidence="6">
    <location>
        <begin position="260"/>
        <end position="281"/>
    </location>
</feature>
<keyword evidence="3 6" id="KW-0812">Transmembrane</keyword>
<evidence type="ECO:0000256" key="2">
    <source>
        <dbReference type="ARBA" id="ARBA00022475"/>
    </source>
</evidence>
<feature type="transmembrane region" description="Helical" evidence="6">
    <location>
        <begin position="229"/>
        <end position="248"/>
    </location>
</feature>
<dbReference type="KEGG" id="nmy:CJ229_005910"/>
<evidence type="ECO:0000256" key="6">
    <source>
        <dbReference type="SAM" id="Phobius"/>
    </source>
</evidence>
<keyword evidence="8" id="KW-1185">Reference proteome</keyword>
<keyword evidence="2" id="KW-1003">Cell membrane</keyword>
<dbReference type="Gene3D" id="1.20.1250.20">
    <property type="entry name" value="MFS general substrate transporter like domains"/>
    <property type="match status" value="1"/>
</dbReference>
<evidence type="ECO:0000313" key="8">
    <source>
        <dbReference type="Proteomes" id="UP000243626"/>
    </source>
</evidence>
<dbReference type="EMBL" id="CP136964">
    <property type="protein sequence ID" value="WOS95626.1"/>
    <property type="molecule type" value="Genomic_DNA"/>
</dbReference>
<feature type="transmembrane region" description="Helical" evidence="6">
    <location>
        <begin position="44"/>
        <end position="64"/>
    </location>
</feature>